<evidence type="ECO:0008006" key="4">
    <source>
        <dbReference type="Google" id="ProtNLM"/>
    </source>
</evidence>
<organism evidence="2 3">
    <name type="scientific">Gryllotalpicola reticulitermitis</name>
    <dbReference type="NCBI Taxonomy" id="1184153"/>
    <lineage>
        <taxon>Bacteria</taxon>
        <taxon>Bacillati</taxon>
        <taxon>Actinomycetota</taxon>
        <taxon>Actinomycetes</taxon>
        <taxon>Micrococcales</taxon>
        <taxon>Microbacteriaceae</taxon>
        <taxon>Gryllotalpicola</taxon>
    </lineage>
</organism>
<name>A0ABV8Q9L5_9MICO</name>
<dbReference type="Proteomes" id="UP001595900">
    <property type="component" value="Unassembled WGS sequence"/>
</dbReference>
<proteinExistence type="predicted"/>
<comment type="caution">
    <text evidence="2">The sequence shown here is derived from an EMBL/GenBank/DDBJ whole genome shotgun (WGS) entry which is preliminary data.</text>
</comment>
<accession>A0ABV8Q9L5</accession>
<evidence type="ECO:0000313" key="2">
    <source>
        <dbReference type="EMBL" id="MFC4245041.1"/>
    </source>
</evidence>
<dbReference type="EMBL" id="JBHSCN010000018">
    <property type="protein sequence ID" value="MFC4245041.1"/>
    <property type="molecule type" value="Genomic_DNA"/>
</dbReference>
<protein>
    <recommendedName>
        <fullName evidence="4">Helix-turn-helix domain-containing protein</fullName>
    </recommendedName>
</protein>
<evidence type="ECO:0000256" key="1">
    <source>
        <dbReference type="SAM" id="MobiDB-lite"/>
    </source>
</evidence>
<reference evidence="3" key="1">
    <citation type="journal article" date="2019" name="Int. J. Syst. Evol. Microbiol.">
        <title>The Global Catalogue of Microorganisms (GCM) 10K type strain sequencing project: providing services to taxonomists for standard genome sequencing and annotation.</title>
        <authorList>
            <consortium name="The Broad Institute Genomics Platform"/>
            <consortium name="The Broad Institute Genome Sequencing Center for Infectious Disease"/>
            <person name="Wu L."/>
            <person name="Ma J."/>
        </authorList>
    </citation>
    <scope>NUCLEOTIDE SEQUENCE [LARGE SCALE GENOMIC DNA]</scope>
    <source>
        <strain evidence="3">CGMCC 1.10363</strain>
    </source>
</reference>
<feature type="region of interest" description="Disordered" evidence="1">
    <location>
        <begin position="136"/>
        <end position="160"/>
    </location>
</feature>
<dbReference type="RefSeq" id="WP_390231671.1">
    <property type="nucleotide sequence ID" value="NZ_JBHSCN010000018.1"/>
</dbReference>
<keyword evidence="3" id="KW-1185">Reference proteome</keyword>
<gene>
    <name evidence="2" type="ORF">ACFOYW_16865</name>
</gene>
<sequence length="290" mass="32124">MGKDLVSRIVALIGKIGLKPNELVVFLTIALTVLDKPKDGALPVYWEKRKALEEKANLSSTSVKVALHGLVAAGWLIQEPTDKGRPGQTARYRVNVPKLAALAAEAEKAHEGQVVFGRPVAVDNSAVLVRKADLMQSGNRTPLGPENGPLRNQPEEPIEEPTSFTAHRDATGAEIDMSEFDTWGPSTALMELWQDYYVLAKWRLPSSDLIARVRSLTAEQFEEDCRYLWRDAHQELRFDGGDIDHHAKRDQLIDAGAISLLSHRGRRKLMERVKAQGFREGGEAEFQGAA</sequence>
<evidence type="ECO:0000313" key="3">
    <source>
        <dbReference type="Proteomes" id="UP001595900"/>
    </source>
</evidence>